<gene>
    <name evidence="7" type="ORF">H0E87_026725</name>
</gene>
<dbReference type="GO" id="GO:0003700">
    <property type="term" value="F:DNA-binding transcription factor activity"/>
    <property type="evidence" value="ECO:0007669"/>
    <property type="project" value="InterPro"/>
</dbReference>
<dbReference type="InterPro" id="IPR043561">
    <property type="entry name" value="LHW-like"/>
</dbReference>
<dbReference type="GO" id="GO:0046983">
    <property type="term" value="F:protein dimerization activity"/>
    <property type="evidence" value="ECO:0007669"/>
    <property type="project" value="InterPro"/>
</dbReference>
<evidence type="ECO:0000259" key="6">
    <source>
        <dbReference type="Pfam" id="PF23176"/>
    </source>
</evidence>
<dbReference type="InterPro" id="IPR011598">
    <property type="entry name" value="bHLH_dom"/>
</dbReference>
<proteinExistence type="predicted"/>
<accession>A0A8T2WZ93</accession>
<protein>
    <recommendedName>
        <fullName evidence="6">BHLH domain-containing protein</fullName>
    </recommendedName>
</protein>
<organism evidence="7 8">
    <name type="scientific">Populus deltoides</name>
    <name type="common">Eastern poplar</name>
    <name type="synonym">Eastern cottonwood</name>
    <dbReference type="NCBI Taxonomy" id="3696"/>
    <lineage>
        <taxon>Eukaryota</taxon>
        <taxon>Viridiplantae</taxon>
        <taxon>Streptophyta</taxon>
        <taxon>Embryophyta</taxon>
        <taxon>Tracheophyta</taxon>
        <taxon>Spermatophyta</taxon>
        <taxon>Magnoliopsida</taxon>
        <taxon>eudicotyledons</taxon>
        <taxon>Gunneridae</taxon>
        <taxon>Pentapetalae</taxon>
        <taxon>rosids</taxon>
        <taxon>fabids</taxon>
        <taxon>Malpighiales</taxon>
        <taxon>Salicaceae</taxon>
        <taxon>Saliceae</taxon>
        <taxon>Populus</taxon>
    </lineage>
</organism>
<feature type="domain" description="BHLH" evidence="6">
    <location>
        <begin position="15"/>
        <end position="44"/>
    </location>
</feature>
<dbReference type="Proteomes" id="UP000807159">
    <property type="component" value="Chromosome 16"/>
</dbReference>
<reference evidence="7" key="1">
    <citation type="journal article" date="2021" name="J. Hered.">
        <title>Genome Assembly of Salicaceae Populus deltoides (Eastern Cottonwood) I-69 Based on Nanopore Sequencing and Hi-C Technologies.</title>
        <authorList>
            <person name="Bai S."/>
            <person name="Wu H."/>
            <person name="Zhang J."/>
            <person name="Pan Z."/>
            <person name="Zhao W."/>
            <person name="Li Z."/>
            <person name="Tong C."/>
        </authorList>
    </citation>
    <scope>NUCLEOTIDE SEQUENCE</scope>
    <source>
        <tissue evidence="7">Leaf</tissue>
    </source>
</reference>
<dbReference type="PANTHER" id="PTHR46196:SF3">
    <property type="entry name" value="TRANSCRIPTION FACTOR LHW-LIKE ISOFORM X1"/>
    <property type="match status" value="1"/>
</dbReference>
<evidence type="ECO:0000313" key="8">
    <source>
        <dbReference type="Proteomes" id="UP000807159"/>
    </source>
</evidence>
<evidence type="ECO:0000256" key="5">
    <source>
        <dbReference type="SAM" id="MobiDB-lite"/>
    </source>
</evidence>
<sequence length="118" mass="13643">MSNVDSRGKPGENRRPRPGDRQLIQERVKELREFVPNGTEMLCDDRGVLLEIAQVIRSLDLTILKGVMESRSNDTWAHFIVEACKGFHRLGIFWPLMQLLRRRRNSISTKDLMHPSSS</sequence>
<evidence type="ECO:0000256" key="4">
    <source>
        <dbReference type="ARBA" id="ARBA00023242"/>
    </source>
</evidence>
<dbReference type="EMBL" id="JACEGQ020000016">
    <property type="protein sequence ID" value="KAH8485057.1"/>
    <property type="molecule type" value="Genomic_DNA"/>
</dbReference>
<dbReference type="Pfam" id="PF23176">
    <property type="entry name" value="bHLH_LHW"/>
    <property type="match status" value="1"/>
</dbReference>
<keyword evidence="2" id="KW-0805">Transcription regulation</keyword>
<evidence type="ECO:0000256" key="1">
    <source>
        <dbReference type="ARBA" id="ARBA00004123"/>
    </source>
</evidence>
<name>A0A8T2WZ93_POPDE</name>
<comment type="subcellular location">
    <subcellularLocation>
        <location evidence="1">Nucleus</location>
    </subcellularLocation>
</comment>
<evidence type="ECO:0000313" key="7">
    <source>
        <dbReference type="EMBL" id="KAH8485057.1"/>
    </source>
</evidence>
<dbReference type="PANTHER" id="PTHR46196">
    <property type="entry name" value="TRANSCRIPTION FACTOR BHLH155-LIKE ISOFORM X1-RELATED"/>
    <property type="match status" value="1"/>
</dbReference>
<dbReference type="AlphaFoldDB" id="A0A8T2WZ93"/>
<keyword evidence="4" id="KW-0539">Nucleus</keyword>
<evidence type="ECO:0000256" key="3">
    <source>
        <dbReference type="ARBA" id="ARBA00023163"/>
    </source>
</evidence>
<keyword evidence="3" id="KW-0804">Transcription</keyword>
<dbReference type="GO" id="GO:0005634">
    <property type="term" value="C:nucleus"/>
    <property type="evidence" value="ECO:0007669"/>
    <property type="project" value="UniProtKB-SubCell"/>
</dbReference>
<keyword evidence="8" id="KW-1185">Reference proteome</keyword>
<feature type="region of interest" description="Disordered" evidence="5">
    <location>
        <begin position="1"/>
        <end position="23"/>
    </location>
</feature>
<evidence type="ECO:0000256" key="2">
    <source>
        <dbReference type="ARBA" id="ARBA00023015"/>
    </source>
</evidence>
<comment type="caution">
    <text evidence="7">The sequence shown here is derived from an EMBL/GenBank/DDBJ whole genome shotgun (WGS) entry which is preliminary data.</text>
</comment>